<comment type="caution">
    <text evidence="3">The sequence shown here is derived from an EMBL/GenBank/DDBJ whole genome shotgun (WGS) entry which is preliminary data.</text>
</comment>
<dbReference type="PANTHER" id="PTHR43737:SF1">
    <property type="entry name" value="DUF1501 DOMAIN-CONTAINING PROTEIN"/>
    <property type="match status" value="1"/>
</dbReference>
<dbReference type="InterPro" id="IPR011050">
    <property type="entry name" value="Pectin_lyase_fold/virulence"/>
</dbReference>
<evidence type="ECO:0000313" key="4">
    <source>
        <dbReference type="Proteomes" id="UP001054902"/>
    </source>
</evidence>
<evidence type="ECO:0000256" key="1">
    <source>
        <dbReference type="SAM" id="SignalP"/>
    </source>
</evidence>
<dbReference type="InterPro" id="IPR006626">
    <property type="entry name" value="PbH1"/>
</dbReference>
<proteinExistence type="predicted"/>
<dbReference type="InterPro" id="IPR055401">
    <property type="entry name" value="CEMIP_beta-hel_dom"/>
</dbReference>
<keyword evidence="1" id="KW-0732">Signal</keyword>
<sequence length="2899" mass="325990">MNLASSYLTGSFLLLACMEQSLFAAASATTAASTTVSNSSLSHGSWPCDDSASNYTPPDDVDIFEDYFSEEDEFIATFDDPNVLNPSDMLFRDDQEEEEGTSTGIPRKLSAATAAIGDFYALDCNANLATENCTNLEINGDIAGKLDIDCGECKIWNSSQDVVTIGEGINILGKLLFPTNHKVTIRTKYVIVQGELEITSNRDIGPENESVVFNITGTHDVLFTSAMTSAPNTNVCPNGSCNLGPKPFVVLGGKLNIRGFPDADNSCKTWTPIKDVELKVPTPDLANFDQYEEFPGSNTCLLTGTTFYQSDFSTGAAGWSARGGTLTIADGILTVSDRTDLDHGPTLDIYNSLSCLEPDKDYLFTVTMRFDNADRNGQPSWCKTGENSGGHWWYYCTEIFIRTNNKNGILQWVTTDHRSGDYGDWVTYTGIIRFPEEAFVDVTYATLHFRRLEPDSDYSIKDFSISLPSQESYYSRPDVCDQLVRNGDAESNGLNPYPFSSVYWQSNLEVLEETGNHYFHLTNRSVSEWVATSIDIHLDCMKDAGVEYEFSAKVRLFSEFDHKVTFILRLQTSTENWYRHPAVARCPPQKYSDGFVICRGTFIVDENMADATEMQLRFYDNSQEGNRYDIDIDDVSIIRKRGFVDKIIVSQSDATCWANGATVEFGSSVYHSVWWQKLKNTFTAEITTSTAIGNGDLALQLSKAPTIPILSQVDSITQAARIALVSRNVKIGGDLDEWDDNRGAYLQVLHTINQVQHLSGVEFKYMGRFAQDDRFPIQIQYSGDITGSIVSKNSIYKSNQRCIVIDGSANITLSENVATDYTGQCYYFNHNATDNSILNNYASYGYGRQDGLEGDYQGIGFRQINGPNTFDGNVAVGNDGNGFKLSQTYSLKREDGSDENIDARLKQYGIFNNNIAAGNGHSGFIFESNIQSERVAFQNLLAYNNRYYGLYFYDVRRVSVENSEFIGNGYGISMRRSDEMEVHNTIVRGITSARKEDLKLAMYNFPCISSGWPAPVGFRMNNWIRRFDGSDVDLETAPNLGVKMTNVQFLHFDHDDECFSSVAVGFRAAQLNDPDVDDGHFNYVSSFENVELGSKTIDMVSAKLGGLQDIVIIDPNGSSDPAGASNSASVFISDRSELKTFLSSSDCTSYNEFGMAYCKNACLRGVTLLVDQMETKDLDMKITRKTDGKSTYGLQFYRFDEYEFFNDTIYDKNARKFSIPLPAGQYSIQFESDGEPVWPRYVSERWEGIPNCSNHANGPDISLFEPPLLEDECNQLVRNQGMELGMRFWQHPDWRGNGGGYFELLENEGRDNSSALKFARRSSSGDGIGQNLDTRCFHSNLDEYFEISVWYKSLTSNGQHVCDPFDDSDLNRCPIATLKSAYYVDETKELISSFVYETVGRTVVPVSTNGYSLTHGVVKVNQKRSELIRAWIYLQHIHKDYEMVIDTFSIQKLAKMCSEDNLIRNGDFTSGHSTFWRSWPHWDWQNVDYSIVTHGNGDNAIEISNKQNSNRGLEQLLYIDTDCIKKGDRFIVQADFQMIPKEGNSIYVRCHSDHPLASCGNIRISSSDVSNAVLFADNLWANWNKYAGIYTATGEEDDSMSLVLGRGSHEDARIIFDNVRMQKLPFNCDNILQNGDFEFGDSSFWRQYGNEEQFEMAVDSNNGNYSLHYKHDPDEHIWNYVYQDLDTRCFAEGQRFGITAQFKMMDDITNEPFDCDASSNCPYVFLRGEGCNGNEETIALRLMNEHEFDANVGWVADEFNPYYHEFIVEADIASCTSISVGLGRYTPYGKSVLIDEISFGHLSTLSPTATPTFHPTTAAPVLTTAAPVMASASPSSNIELQCPSEGSSIEVTEQSFRIAQASSNTVCTLTKVTEVNGEIIRTIPLARSYDTHPWERSGSNEAQKYFSKEIECYDSDFCQINLPAVSAGESYRLSNYEYSVSADVELARFLETATYGVTRQELSSLTNAVSSNTGWNTFDAIVDWFKDQIDENITPATSHRKFWRERVNERIPTSQTAGIPDHPCDQFARFRRFSFVNNERMWYLPRKEIKVEGTGPYNIYYNDEFRTRVDDITWPDGFTFNQNYEVCNQGIGESVNGGFHIQLNDDTCVNIGNPAINLDDAESLATYIVDIDVSNLEATDFIATTESQMLMLKSALSSQVCNNIPDVPQMEDQLIFGRVSDGTWLVFDSRLTFDDNDISSPMPDGGKGNQIDGGVQCSNVARNFLNEDTCQVSTNACRPASTSSAVSVTLDATTISELNTLVPDRYTYEIQGVSVVDMNSMTLFPEKLAHPCTHNLRSRWEPISTTECENPTELQDETFDALHELLLSSGDENPYITDIYFPESGMMCNSTDTETEIEIDVLNVDDGTTTCYKRVHPDYKSVYELSYWVENHPGGSHAITKWSADNGTTLVFPNLSTTRPHPMSRWEENKQKFAYVGRFGDRIFVPRDLPYELRTEEVTNYFNPPNENDNAVLVCGSYNEVANVKSNEFTFGIHDDYEYTIQGASPNGEDKVNVWYAMALEAEDQLRQRIAWSLAQILVVVTDAVGGGVRYSEWFLSYYDIFVRNAFTNYRQILKEISFSPLMAEHLSFLGSRSSAFLWEEYEIKSQADENYAREIMQLFTIGLNKLNIDGTLLLGEDGNPLLSYTNDDIESLARAWTGFDLQPTRSNIEAAVPSRGNRLDPMRIIAEWRDRFPKTDTTGGYIGDRYVKCEDLPSKGYLYKGATFRFLGSKPLPELSTDPSAYETLDSVARLTLSTSSPLREKLCNADTQGNCRYQTTVTLDATITNCENGPECDPNMDTIRVVQVAEGAYFEYVPEPCVHTAFYNNPMKITPRIRSMRAMCANPNLAEASEACCTQFSLNADRNKKYDGESQWRLSFERHVLLVQRFMQLASKDCQEW</sequence>
<dbReference type="SUPFAM" id="SSF49785">
    <property type="entry name" value="Galactose-binding domain-like"/>
    <property type="match status" value="1"/>
</dbReference>
<dbReference type="EMBL" id="BLLK01000047">
    <property type="protein sequence ID" value="GFH53345.1"/>
    <property type="molecule type" value="Genomic_DNA"/>
</dbReference>
<evidence type="ECO:0000259" key="2">
    <source>
        <dbReference type="Pfam" id="PF24606"/>
    </source>
</evidence>
<dbReference type="PANTHER" id="PTHR43737">
    <property type="entry name" value="BLL7424 PROTEIN"/>
    <property type="match status" value="1"/>
</dbReference>
<keyword evidence="4" id="KW-1185">Reference proteome</keyword>
<dbReference type="Pfam" id="PF08811">
    <property type="entry name" value="DUF1800"/>
    <property type="match status" value="1"/>
</dbReference>
<dbReference type="Proteomes" id="UP001054902">
    <property type="component" value="Unassembled WGS sequence"/>
</dbReference>
<evidence type="ECO:0000313" key="3">
    <source>
        <dbReference type="EMBL" id="GFH53345.1"/>
    </source>
</evidence>
<organism evidence="3 4">
    <name type="scientific">Chaetoceros tenuissimus</name>
    <dbReference type="NCBI Taxonomy" id="426638"/>
    <lineage>
        <taxon>Eukaryota</taxon>
        <taxon>Sar</taxon>
        <taxon>Stramenopiles</taxon>
        <taxon>Ochrophyta</taxon>
        <taxon>Bacillariophyta</taxon>
        <taxon>Coscinodiscophyceae</taxon>
        <taxon>Chaetocerotophycidae</taxon>
        <taxon>Chaetocerotales</taxon>
        <taxon>Chaetocerotaceae</taxon>
        <taxon>Chaetoceros</taxon>
    </lineage>
</organism>
<dbReference type="InterPro" id="IPR014917">
    <property type="entry name" value="DUF1800"/>
</dbReference>
<feature type="signal peptide" evidence="1">
    <location>
        <begin position="1"/>
        <end position="24"/>
    </location>
</feature>
<gene>
    <name evidence="3" type="ORF">CTEN210_09821</name>
</gene>
<dbReference type="InterPro" id="IPR012334">
    <property type="entry name" value="Pectin_lyas_fold"/>
</dbReference>
<reference evidence="3 4" key="1">
    <citation type="journal article" date="2021" name="Sci. Rep.">
        <title>The genome of the diatom Chaetoceros tenuissimus carries an ancient integrated fragment of an extant virus.</title>
        <authorList>
            <person name="Hongo Y."/>
            <person name="Kimura K."/>
            <person name="Takaki Y."/>
            <person name="Yoshida Y."/>
            <person name="Baba S."/>
            <person name="Kobayashi G."/>
            <person name="Nagasaki K."/>
            <person name="Hano T."/>
            <person name="Tomaru Y."/>
        </authorList>
    </citation>
    <scope>NUCLEOTIDE SEQUENCE [LARGE SCALE GENOMIC DNA]</scope>
    <source>
        <strain evidence="3 4">NIES-3715</strain>
    </source>
</reference>
<dbReference type="Pfam" id="PF24606">
    <property type="entry name" value="CEMIP_beta-hel"/>
    <property type="match status" value="1"/>
</dbReference>
<dbReference type="Gene3D" id="2.60.120.260">
    <property type="entry name" value="Galactose-binding domain-like"/>
    <property type="match status" value="5"/>
</dbReference>
<dbReference type="SMART" id="SM00710">
    <property type="entry name" value="PbH1"/>
    <property type="match status" value="9"/>
</dbReference>
<dbReference type="Gene3D" id="2.160.20.10">
    <property type="entry name" value="Single-stranded right-handed beta-helix, Pectin lyase-like"/>
    <property type="match status" value="1"/>
</dbReference>
<name>A0AAD3H7K9_9STRA</name>
<dbReference type="InterPro" id="IPR008979">
    <property type="entry name" value="Galactose-bd-like_sf"/>
</dbReference>
<protein>
    <recommendedName>
        <fullName evidence="2">CEMIP beta-helix domain-containing protein</fullName>
    </recommendedName>
</protein>
<feature type="chain" id="PRO_5041972695" description="CEMIP beta-helix domain-containing protein" evidence="1">
    <location>
        <begin position="25"/>
        <end position="2899"/>
    </location>
</feature>
<feature type="domain" description="CEMIP beta-helix" evidence="2">
    <location>
        <begin position="743"/>
        <end position="840"/>
    </location>
</feature>
<dbReference type="SUPFAM" id="SSF51126">
    <property type="entry name" value="Pectin lyase-like"/>
    <property type="match status" value="1"/>
</dbReference>
<accession>A0AAD3H7K9</accession>